<name>A0A841AD56_9MICO</name>
<proteinExistence type="predicted"/>
<dbReference type="InterPro" id="IPR011009">
    <property type="entry name" value="Kinase-like_dom_sf"/>
</dbReference>
<accession>A0A841AD56</accession>
<keyword evidence="3" id="KW-1185">Reference proteome</keyword>
<evidence type="ECO:0000313" key="3">
    <source>
        <dbReference type="Proteomes" id="UP000588158"/>
    </source>
</evidence>
<keyword evidence="2" id="KW-0418">Kinase</keyword>
<protein>
    <submittedName>
        <fullName evidence="2">Aminoglycoside phosphotransferase (APT) family kinase protein</fullName>
    </submittedName>
</protein>
<evidence type="ECO:0000313" key="2">
    <source>
        <dbReference type="EMBL" id="MBB5831180.1"/>
    </source>
</evidence>
<keyword evidence="2" id="KW-0808">Transferase</keyword>
<feature type="domain" description="Aminoglycoside phosphotransferase" evidence="1">
    <location>
        <begin position="34"/>
        <end position="270"/>
    </location>
</feature>
<evidence type="ECO:0000259" key="1">
    <source>
        <dbReference type="Pfam" id="PF01636"/>
    </source>
</evidence>
<dbReference type="GO" id="GO:0016301">
    <property type="term" value="F:kinase activity"/>
    <property type="evidence" value="ECO:0007669"/>
    <property type="project" value="UniProtKB-KW"/>
</dbReference>
<dbReference type="Pfam" id="PF01636">
    <property type="entry name" value="APH"/>
    <property type="match status" value="1"/>
</dbReference>
<dbReference type="InterPro" id="IPR002575">
    <property type="entry name" value="Aminoglycoside_PTrfase"/>
</dbReference>
<dbReference type="RefSeq" id="WP_184324693.1">
    <property type="nucleotide sequence ID" value="NZ_JACHLZ010000001.1"/>
</dbReference>
<sequence>MDPLLALARRHPEWWHDASTDAAADGTVDDLTLEPLGRGESFAAHLLLRGERESGEGPHELVLRVPHKDLAELPQSLREEHAMLARVPDGLAAAPIAVGEEDGIAYAVTTRVPGRVLPSAVWADEALLAALARTLARLHHAGDRTGLPVPERIDPVGGAESALSWWRTHEPAAAQVLAPLWPAVRRHQQRAAPAFRDVDPVLLHGDPAAANLLVDDAGEVRLVDWEWAQVGDLARDLAFIGGPITAEPWYAPLTEAQVEGQVLAYLEARALLGRTRPEDPSAVLLRRRAHLVHEAFFTAAHLHRTGERERSEELLEQVAAAVS</sequence>
<organism evidence="2 3">
    <name type="scientific">Brachybacterium aquaticum</name>
    <dbReference type="NCBI Taxonomy" id="1432564"/>
    <lineage>
        <taxon>Bacteria</taxon>
        <taxon>Bacillati</taxon>
        <taxon>Actinomycetota</taxon>
        <taxon>Actinomycetes</taxon>
        <taxon>Micrococcales</taxon>
        <taxon>Dermabacteraceae</taxon>
        <taxon>Brachybacterium</taxon>
    </lineage>
</organism>
<dbReference type="Gene3D" id="3.90.1200.10">
    <property type="match status" value="1"/>
</dbReference>
<dbReference type="InterPro" id="IPR051678">
    <property type="entry name" value="AGP_Transferase"/>
</dbReference>
<dbReference type="Proteomes" id="UP000588158">
    <property type="component" value="Unassembled WGS sequence"/>
</dbReference>
<comment type="caution">
    <text evidence="2">The sequence shown here is derived from an EMBL/GenBank/DDBJ whole genome shotgun (WGS) entry which is preliminary data.</text>
</comment>
<reference evidence="2 3" key="1">
    <citation type="submission" date="2020-08" db="EMBL/GenBank/DDBJ databases">
        <title>Sequencing the genomes of 1000 actinobacteria strains.</title>
        <authorList>
            <person name="Klenk H.-P."/>
        </authorList>
    </citation>
    <scope>NUCLEOTIDE SEQUENCE [LARGE SCALE GENOMIC DNA]</scope>
    <source>
        <strain evidence="2 3">DSM 28796</strain>
    </source>
</reference>
<dbReference type="SUPFAM" id="SSF56112">
    <property type="entry name" value="Protein kinase-like (PK-like)"/>
    <property type="match status" value="1"/>
</dbReference>
<dbReference type="AlphaFoldDB" id="A0A841AD56"/>
<gene>
    <name evidence="2" type="ORF">HNR70_000993</name>
</gene>
<dbReference type="PANTHER" id="PTHR21310">
    <property type="entry name" value="AMINOGLYCOSIDE PHOSPHOTRANSFERASE-RELATED-RELATED"/>
    <property type="match status" value="1"/>
</dbReference>
<dbReference type="EMBL" id="JACHLZ010000001">
    <property type="protein sequence ID" value="MBB5831180.1"/>
    <property type="molecule type" value="Genomic_DNA"/>
</dbReference>